<dbReference type="AlphaFoldDB" id="A0A292PX18"/>
<dbReference type="Proteomes" id="UP001412239">
    <property type="component" value="Unassembled WGS sequence"/>
</dbReference>
<protein>
    <recommendedName>
        <fullName evidence="4">SAP domain-containing protein</fullName>
    </recommendedName>
</protein>
<feature type="region of interest" description="Disordered" evidence="1">
    <location>
        <begin position="168"/>
        <end position="190"/>
    </location>
</feature>
<evidence type="ECO:0000313" key="3">
    <source>
        <dbReference type="Proteomes" id="UP001412239"/>
    </source>
</evidence>
<name>A0A292PX18_9PEZI</name>
<dbReference type="EMBL" id="LN891005">
    <property type="protein sequence ID" value="CUS12106.1"/>
    <property type="molecule type" value="Genomic_DNA"/>
</dbReference>
<feature type="region of interest" description="Disordered" evidence="1">
    <location>
        <begin position="15"/>
        <end position="66"/>
    </location>
</feature>
<sequence length="190" mass="20494">MSALEHLRKQYTAAQLGTKGTKGQLATKCKESSPEGKDSPKCDPRLATEAEIGSSEGGKTEAKVADRPLREGSKLRGVRGEIIVGNRRGLDLAGLKDENVSQNHKLAALEDGHGQLNDPEYNRLTNRRVMIAVIVYLDLKTAWGSKVGTGRGEFCLVSGVGWDGVEERRGESDDGYGGVPAQEQEGLLFE</sequence>
<evidence type="ECO:0000256" key="1">
    <source>
        <dbReference type="SAM" id="MobiDB-lite"/>
    </source>
</evidence>
<evidence type="ECO:0000313" key="2">
    <source>
        <dbReference type="EMBL" id="CUS12106.1"/>
    </source>
</evidence>
<feature type="compositionally biased region" description="Basic and acidic residues" evidence="1">
    <location>
        <begin position="28"/>
        <end position="48"/>
    </location>
</feature>
<keyword evidence="3" id="KW-1185">Reference proteome</keyword>
<proteinExistence type="predicted"/>
<accession>A0A292PX18</accession>
<evidence type="ECO:0008006" key="4">
    <source>
        <dbReference type="Google" id="ProtNLM"/>
    </source>
</evidence>
<reference evidence="2" key="1">
    <citation type="submission" date="2015-10" db="EMBL/GenBank/DDBJ databases">
        <authorList>
            <person name="Regsiter A."/>
            <person name="william w."/>
        </authorList>
    </citation>
    <scope>NUCLEOTIDE SEQUENCE</scope>
    <source>
        <strain evidence="2">Montdore</strain>
    </source>
</reference>
<organism evidence="2 3">
    <name type="scientific">Tuber aestivum</name>
    <name type="common">summer truffle</name>
    <dbReference type="NCBI Taxonomy" id="59557"/>
    <lineage>
        <taxon>Eukaryota</taxon>
        <taxon>Fungi</taxon>
        <taxon>Dikarya</taxon>
        <taxon>Ascomycota</taxon>
        <taxon>Pezizomycotina</taxon>
        <taxon>Pezizomycetes</taxon>
        <taxon>Pezizales</taxon>
        <taxon>Tuberaceae</taxon>
        <taxon>Tuber</taxon>
    </lineage>
</organism>
<gene>
    <name evidence="2" type="ORF">GSTUAT00003807001</name>
</gene>